<protein>
    <recommendedName>
        <fullName evidence="5">RidA family protein</fullName>
    </recommendedName>
</protein>
<dbReference type="Gene3D" id="3.30.1330.40">
    <property type="entry name" value="RutC-like"/>
    <property type="match status" value="1"/>
</dbReference>
<reference evidence="3 4" key="1">
    <citation type="submission" date="2018-04" db="EMBL/GenBank/DDBJ databases">
        <title>Chryseobacterium oncorhynchi 701B-08T from rainbow trout, and Chryseobacterium viscerum 687B-08T from diseased fish.</title>
        <authorList>
            <person name="Jeong J.-J."/>
            <person name="Lee Y.J."/>
            <person name="Pathiraja D."/>
            <person name="Park B."/>
            <person name="Choi I.-G."/>
            <person name="Kim K.D."/>
        </authorList>
    </citation>
    <scope>NUCLEOTIDE SEQUENCE [LARGE SCALE GENOMIC DNA]</scope>
    <source>
        <strain evidence="3 4">687B-08</strain>
    </source>
</reference>
<evidence type="ECO:0000313" key="4">
    <source>
        <dbReference type="Proteomes" id="UP000236413"/>
    </source>
</evidence>
<sequence length="171" mass="19091">MKSIVLSLPALCMGFLAFSQNTTSNTQQTNMNTIKYKNPKTLFDPTPYAFSHSAAPAESEGKYVFISGQSGGEGLNHHLSEDFRTQVKISLQNLKTVLAEYGLEVKDVLKITILIVDHNQEKLTIWSEEIHKVWKGHQFPASTLIPVPKLALDNMLIEVDAVAFMKKDKAE</sequence>
<feature type="chain" id="PRO_5016281205" description="RidA family protein" evidence="2">
    <location>
        <begin position="20"/>
        <end position="171"/>
    </location>
</feature>
<evidence type="ECO:0000256" key="1">
    <source>
        <dbReference type="ARBA" id="ARBA00010552"/>
    </source>
</evidence>
<dbReference type="CDD" id="cd00448">
    <property type="entry name" value="YjgF_YER057c_UK114_family"/>
    <property type="match status" value="1"/>
</dbReference>
<comment type="similarity">
    <text evidence="1">Belongs to the RutC family.</text>
</comment>
<dbReference type="InterPro" id="IPR035959">
    <property type="entry name" value="RutC-like_sf"/>
</dbReference>
<dbReference type="PANTHER" id="PTHR11803:SF58">
    <property type="entry name" value="PROTEIN HMF1-RELATED"/>
    <property type="match status" value="1"/>
</dbReference>
<dbReference type="PANTHER" id="PTHR11803">
    <property type="entry name" value="2-IMINOBUTANOATE/2-IMINOPROPANOATE DEAMINASE RIDA"/>
    <property type="match status" value="1"/>
</dbReference>
<evidence type="ECO:0008006" key="5">
    <source>
        <dbReference type="Google" id="ProtNLM"/>
    </source>
</evidence>
<proteinExistence type="inferred from homology"/>
<accession>A0A316WLF2</accession>
<dbReference type="GO" id="GO:0005829">
    <property type="term" value="C:cytosol"/>
    <property type="evidence" value="ECO:0007669"/>
    <property type="project" value="TreeGrafter"/>
</dbReference>
<dbReference type="AlphaFoldDB" id="A0A316WLF2"/>
<evidence type="ECO:0000313" key="3">
    <source>
        <dbReference type="EMBL" id="PWN61246.1"/>
    </source>
</evidence>
<dbReference type="Pfam" id="PF01042">
    <property type="entry name" value="Ribonuc_L-PSP"/>
    <property type="match status" value="1"/>
</dbReference>
<dbReference type="EMBL" id="PPEG02000005">
    <property type="protein sequence ID" value="PWN61246.1"/>
    <property type="molecule type" value="Genomic_DNA"/>
</dbReference>
<organism evidence="3 4">
    <name type="scientific">Chryseobacterium viscerum</name>
    <dbReference type="NCBI Taxonomy" id="1037377"/>
    <lineage>
        <taxon>Bacteria</taxon>
        <taxon>Pseudomonadati</taxon>
        <taxon>Bacteroidota</taxon>
        <taxon>Flavobacteriia</taxon>
        <taxon>Flavobacteriales</taxon>
        <taxon>Weeksellaceae</taxon>
        <taxon>Chryseobacterium group</taxon>
        <taxon>Chryseobacterium</taxon>
    </lineage>
</organism>
<evidence type="ECO:0000256" key="2">
    <source>
        <dbReference type="SAM" id="SignalP"/>
    </source>
</evidence>
<dbReference type="SUPFAM" id="SSF55298">
    <property type="entry name" value="YjgF-like"/>
    <property type="match status" value="1"/>
</dbReference>
<keyword evidence="2" id="KW-0732">Signal</keyword>
<dbReference type="GO" id="GO:0019239">
    <property type="term" value="F:deaminase activity"/>
    <property type="evidence" value="ECO:0007669"/>
    <property type="project" value="TreeGrafter"/>
</dbReference>
<gene>
    <name evidence="3" type="ORF">C1634_014415</name>
</gene>
<dbReference type="Proteomes" id="UP000236413">
    <property type="component" value="Unassembled WGS sequence"/>
</dbReference>
<dbReference type="RefSeq" id="WP_109738657.1">
    <property type="nucleotide sequence ID" value="NZ_PPEG02000005.1"/>
</dbReference>
<name>A0A316WLF2_9FLAO</name>
<comment type="caution">
    <text evidence="3">The sequence shown here is derived from an EMBL/GenBank/DDBJ whole genome shotgun (WGS) entry which is preliminary data.</text>
</comment>
<dbReference type="InterPro" id="IPR006175">
    <property type="entry name" value="YjgF/YER057c/UK114"/>
</dbReference>
<feature type="signal peptide" evidence="2">
    <location>
        <begin position="1"/>
        <end position="19"/>
    </location>
</feature>